<dbReference type="InterPro" id="IPR055167">
    <property type="entry name" value="Rootletin-like_CC"/>
</dbReference>
<feature type="coiled-coil region" evidence="2">
    <location>
        <begin position="281"/>
        <end position="329"/>
    </location>
</feature>
<dbReference type="PANTHER" id="PTHR23159">
    <property type="entry name" value="CENTROSOMAL PROTEIN 2"/>
    <property type="match status" value="1"/>
</dbReference>
<name>A0ABQ7SNZ4_PHRPL</name>
<feature type="coiled-coil region" evidence="2">
    <location>
        <begin position="402"/>
        <end position="699"/>
    </location>
</feature>
<evidence type="ECO:0000313" key="4">
    <source>
        <dbReference type="EMBL" id="KAH0619013.1"/>
    </source>
</evidence>
<evidence type="ECO:0000256" key="2">
    <source>
        <dbReference type="SAM" id="Coils"/>
    </source>
</evidence>
<reference evidence="4 5" key="1">
    <citation type="journal article" date="2022" name="Gigascience">
        <title>A chromosome-level genome assembly and annotation of the desert horned lizard, Phrynosoma platyrhinos, provides insight into chromosomal rearrangements among reptiles.</title>
        <authorList>
            <person name="Koochekian N."/>
            <person name="Ascanio A."/>
            <person name="Farleigh K."/>
            <person name="Card D.C."/>
            <person name="Schield D.R."/>
            <person name="Castoe T.A."/>
            <person name="Jezkova T."/>
        </authorList>
    </citation>
    <scope>NUCLEOTIDE SEQUENCE [LARGE SCALE GENOMIC DNA]</scope>
    <source>
        <strain evidence="4">NK-2021</strain>
    </source>
</reference>
<protein>
    <recommendedName>
        <fullName evidence="3">Rootletin-like coiled-coil domain-containing protein</fullName>
    </recommendedName>
</protein>
<evidence type="ECO:0000256" key="1">
    <source>
        <dbReference type="ARBA" id="ARBA00023054"/>
    </source>
</evidence>
<keyword evidence="5" id="KW-1185">Reference proteome</keyword>
<proteinExistence type="predicted"/>
<evidence type="ECO:0000313" key="5">
    <source>
        <dbReference type="Proteomes" id="UP000826234"/>
    </source>
</evidence>
<dbReference type="EMBL" id="JAIPUX010005289">
    <property type="protein sequence ID" value="KAH0619013.1"/>
    <property type="molecule type" value="Genomic_DNA"/>
</dbReference>
<dbReference type="Pfam" id="PF15035">
    <property type="entry name" value="Rootletin"/>
    <property type="match status" value="1"/>
</dbReference>
<gene>
    <name evidence="4" type="ORF">JD844_018613</name>
</gene>
<dbReference type="PANTHER" id="PTHR23159:SF1">
    <property type="entry name" value="CENTROSOME-ASSOCIATED PROTEIN CEP250"/>
    <property type="match status" value="1"/>
</dbReference>
<accession>A0ABQ7SNZ4</accession>
<comment type="caution">
    <text evidence="4">The sequence shown here is derived from an EMBL/GenBank/DDBJ whole genome shotgun (WGS) entry which is preliminary data.</text>
</comment>
<sequence>MEGDQAAHSRKMEAAHLLPDDQLVAMHQQMIESQASYRNKLQSSQEAQHRQAILVQKLQGKVLQYRNWCKELEQRLEASRGSHLRRRDHKEDHSLEKALIQLEEEQQRCQNLAGVNILLREHLDKANEVNEALREDVSKLTTDWTRAKDELQYKESEWHKERQFFESYMRAEHDRILGIWRQVVTLRRYYLEMKTATDRDLSELKAEQVRLSGSILVNCFRLSSETRIWEASSLESTALKGQCQQLQQQPYMKPEKTDMEKEIYQQAQAIVSLRVKGDLAREDLQSRVIELTTLLEQSQKENEEKDKTVKTLRDTLEVLEANCSKMEYEQSLSKNANEEIISLQHVIKEITKAVISENGATVGGPQDEKHVEPGNSLLLIPDGLDNALLLVLDVLTRRRNEVQHLRKQLLASQNSVNSLEKQQEQQEEHCRFLGQRLEQLEEERDTLNSQLQRLQSTVEAHRSDYATMEKSRKELQQQLEVLEQEAWHLRRNNTELQLKGDMVDGEKEEQQQELERMMREREYIQEDRNALEEKHTSLRNELVTMREALEKSHLDGELVKQEKYELASALEQTEQSLAQLTSAHNKLKAETADLQGAAAKMSALNEALALDKVGLNELILKLEQENQMLLDKVDHLEKIKSSSKKQLNQTERTNEELCAEKIRLEQLLHKAEVLQESLQDELKMLKEEQKENYEKLKQGCAVKDIFWMGYSLPHLFTSG</sequence>
<evidence type="ECO:0000259" key="3">
    <source>
        <dbReference type="Pfam" id="PF15035"/>
    </source>
</evidence>
<dbReference type="Proteomes" id="UP000826234">
    <property type="component" value="Unassembled WGS sequence"/>
</dbReference>
<feature type="domain" description="Rootletin-like coiled-coil" evidence="3">
    <location>
        <begin position="38"/>
        <end position="212"/>
    </location>
</feature>
<organism evidence="4 5">
    <name type="scientific">Phrynosoma platyrhinos</name>
    <name type="common">Desert horned lizard</name>
    <dbReference type="NCBI Taxonomy" id="52577"/>
    <lineage>
        <taxon>Eukaryota</taxon>
        <taxon>Metazoa</taxon>
        <taxon>Chordata</taxon>
        <taxon>Craniata</taxon>
        <taxon>Vertebrata</taxon>
        <taxon>Euteleostomi</taxon>
        <taxon>Lepidosauria</taxon>
        <taxon>Squamata</taxon>
        <taxon>Bifurcata</taxon>
        <taxon>Unidentata</taxon>
        <taxon>Episquamata</taxon>
        <taxon>Toxicofera</taxon>
        <taxon>Iguania</taxon>
        <taxon>Phrynosomatidae</taxon>
        <taxon>Phrynosomatinae</taxon>
        <taxon>Phrynosoma</taxon>
    </lineage>
</organism>
<keyword evidence="1 2" id="KW-0175">Coiled coil</keyword>
<feature type="coiled-coil region" evidence="2">
    <location>
        <begin position="95"/>
        <end position="143"/>
    </location>
</feature>